<comment type="similarity">
    <text evidence="1 4">Belongs to the glycosyl hydrolase 32 family.</text>
</comment>
<dbReference type="RefSeq" id="WP_277864204.1">
    <property type="nucleotide sequence ID" value="NZ_JARRAG010000002.1"/>
</dbReference>
<dbReference type="PANTHER" id="PTHR42800">
    <property type="entry name" value="EXOINULINASE INUD (AFU_ORTHOLOGUE AFUA_5G00480)"/>
    <property type="match status" value="1"/>
</dbReference>
<dbReference type="Pfam" id="PF08244">
    <property type="entry name" value="Glyco_hydro_32C"/>
    <property type="match status" value="1"/>
</dbReference>
<evidence type="ECO:0000256" key="1">
    <source>
        <dbReference type="ARBA" id="ARBA00009902"/>
    </source>
</evidence>
<evidence type="ECO:0000256" key="2">
    <source>
        <dbReference type="ARBA" id="ARBA00022801"/>
    </source>
</evidence>
<evidence type="ECO:0000256" key="3">
    <source>
        <dbReference type="ARBA" id="ARBA00023295"/>
    </source>
</evidence>
<dbReference type="CDD" id="cd18622">
    <property type="entry name" value="GH32_Inu-like"/>
    <property type="match status" value="1"/>
</dbReference>
<protein>
    <submittedName>
        <fullName evidence="7">Glycoside hydrolase family 32 protein</fullName>
    </submittedName>
</protein>
<dbReference type="InterPro" id="IPR013189">
    <property type="entry name" value="Glyco_hydro_32_C"/>
</dbReference>
<name>A0ABT6FK32_9BACT</name>
<reference evidence="7 8" key="1">
    <citation type="submission" date="2023-03" db="EMBL/GenBank/DDBJ databases">
        <title>Paludisphaera mucosa sp. nov. a novel planctomycete from northern fen.</title>
        <authorList>
            <person name="Ivanova A."/>
        </authorList>
    </citation>
    <scope>NUCLEOTIDE SEQUENCE [LARGE SCALE GENOMIC DNA]</scope>
    <source>
        <strain evidence="7 8">Pla2</strain>
    </source>
</reference>
<evidence type="ECO:0000313" key="7">
    <source>
        <dbReference type="EMBL" id="MDG3007936.1"/>
    </source>
</evidence>
<feature type="domain" description="Glycosyl hydrolase family 32 C-terminal" evidence="6">
    <location>
        <begin position="569"/>
        <end position="702"/>
    </location>
</feature>
<dbReference type="Pfam" id="PF00251">
    <property type="entry name" value="Glyco_hydro_32N"/>
    <property type="match status" value="1"/>
</dbReference>
<evidence type="ECO:0000259" key="6">
    <source>
        <dbReference type="Pfam" id="PF08244"/>
    </source>
</evidence>
<proteinExistence type="inferred from homology"/>
<dbReference type="Gene3D" id="2.60.120.560">
    <property type="entry name" value="Exo-inulinase, domain 1"/>
    <property type="match status" value="1"/>
</dbReference>
<dbReference type="SMART" id="SM00640">
    <property type="entry name" value="Glyco_32"/>
    <property type="match status" value="1"/>
</dbReference>
<evidence type="ECO:0000256" key="4">
    <source>
        <dbReference type="RuleBase" id="RU362110"/>
    </source>
</evidence>
<dbReference type="SUPFAM" id="SSF75005">
    <property type="entry name" value="Arabinanase/levansucrase/invertase"/>
    <property type="match status" value="1"/>
</dbReference>
<dbReference type="Gene3D" id="2.115.10.20">
    <property type="entry name" value="Glycosyl hydrolase domain, family 43"/>
    <property type="match status" value="1"/>
</dbReference>
<keyword evidence="2 4" id="KW-0378">Hydrolase</keyword>
<accession>A0ABT6FK32</accession>
<organism evidence="7 8">
    <name type="scientific">Paludisphaera mucosa</name>
    <dbReference type="NCBI Taxonomy" id="3030827"/>
    <lineage>
        <taxon>Bacteria</taxon>
        <taxon>Pseudomonadati</taxon>
        <taxon>Planctomycetota</taxon>
        <taxon>Planctomycetia</taxon>
        <taxon>Isosphaerales</taxon>
        <taxon>Isosphaeraceae</taxon>
        <taxon>Paludisphaera</taxon>
    </lineage>
</organism>
<dbReference type="SUPFAM" id="SSF49899">
    <property type="entry name" value="Concanavalin A-like lectins/glucanases"/>
    <property type="match status" value="1"/>
</dbReference>
<dbReference type="InterPro" id="IPR013320">
    <property type="entry name" value="ConA-like_dom_sf"/>
</dbReference>
<feature type="domain" description="Glycosyl hydrolase family 32 N-terminal" evidence="5">
    <location>
        <begin position="281"/>
        <end position="555"/>
    </location>
</feature>
<evidence type="ECO:0000259" key="5">
    <source>
        <dbReference type="Pfam" id="PF00251"/>
    </source>
</evidence>
<dbReference type="InterPro" id="IPR013148">
    <property type="entry name" value="Glyco_hydro_32_N"/>
</dbReference>
<dbReference type="EMBL" id="JARRAG010000002">
    <property type="protein sequence ID" value="MDG3007936.1"/>
    <property type="molecule type" value="Genomic_DNA"/>
</dbReference>
<dbReference type="InterPro" id="IPR001362">
    <property type="entry name" value="Glyco_hydro_32"/>
</dbReference>
<dbReference type="Proteomes" id="UP001216907">
    <property type="component" value="Unassembled WGS sequence"/>
</dbReference>
<sequence length="708" mass="77473">MLATMVLVGLLAGAPAAQDAKRPDVPIADFEGPDYGGWKATGEAFGPAPARGTLPGQMTVEGYLGQGLVNSFRGGDDATGELASPPFRIEREHLNFLIGGGGWAGETCLDLLVDGKVVRSATGPNRDPGGTERLRWAAWDVKDLQGKDATLRVVDRRKGGWGHVNVDQIVQTDAPKLPVRATRAIALKDRYLLIPVKTGAPKVRAKILGERGETLRDFDVELAPGEADFFAFSDLAAHRGSTVTVRVDELEDPTALGRIQQSAFLPGAAEAYKEKHRPQLHFTSRVGWLNDPNGLVWQDGEYHLFYQHNPFGWAWGNMHWGHAVSPDLVHWKEAGIALYPHEYGDWAFSGSAVVDVKNTGGFQKGDKPPIVAAYTSTGRGECIVYSNDGGRTMTEYEGNPVVKHEGRDPRLLWHEPSKRWVMAVYDEGKNPDRQSIDFYTSPDLKAWTFGSRLDGFFECPDLFELAVDGDPSNKLWVVYAADGKYKLGKFDGKTFEVVSGPEKLVFRHGNFYAAQTFSDEPKGRRIQIGWANGVTFPGSPFNQQMSLPTELTLRMTKDGPRIFAEPVAELKSLRAGAREFSKTTLEPGAKNPLEGATSGDLYEIELAFRPNGAESVELDLRGTPLVYDVKRQDVVCKQVRTFVPQVDGLVTLHVFVDRGSIEVFANGGRTAISVADLADDANHSLGIAAKGGAVGLERLVVYPLRSSW</sequence>
<keyword evidence="8" id="KW-1185">Reference proteome</keyword>
<dbReference type="InterPro" id="IPR023296">
    <property type="entry name" value="Glyco_hydro_beta-prop_sf"/>
</dbReference>
<gene>
    <name evidence="7" type="ORF">PZE19_29585</name>
</gene>
<comment type="caution">
    <text evidence="7">The sequence shown here is derived from an EMBL/GenBank/DDBJ whole genome shotgun (WGS) entry which is preliminary data.</text>
</comment>
<keyword evidence="3 4" id="KW-0326">Glycosidase</keyword>
<dbReference type="GO" id="GO:0016787">
    <property type="term" value="F:hydrolase activity"/>
    <property type="evidence" value="ECO:0007669"/>
    <property type="project" value="UniProtKB-KW"/>
</dbReference>
<dbReference type="PANTHER" id="PTHR42800:SF1">
    <property type="entry name" value="EXOINULINASE INUD (AFU_ORTHOLOGUE AFUA_5G00480)"/>
    <property type="match status" value="1"/>
</dbReference>
<evidence type="ECO:0000313" key="8">
    <source>
        <dbReference type="Proteomes" id="UP001216907"/>
    </source>
</evidence>